<dbReference type="InterPro" id="IPR036390">
    <property type="entry name" value="WH_DNA-bd_sf"/>
</dbReference>
<gene>
    <name evidence="2" type="ORF">O0S10_03605</name>
</gene>
<reference evidence="2" key="1">
    <citation type="submission" date="2022-12" db="EMBL/GenBank/DDBJ databases">
        <title>Isolation and characterisation of novel Methanocorpusculum spp. from native Australian herbivores indicates the genus is ancestrally host-associated.</title>
        <authorList>
            <person name="Volmer J.G."/>
            <person name="Soo R.M."/>
            <person name="Evans P.N."/>
            <person name="Hoedt E.C."/>
            <person name="Astorga Alsina A.L."/>
            <person name="Woodcroft B.J."/>
            <person name="Tyson G.W."/>
            <person name="Hugenholtz P."/>
            <person name="Morrison M."/>
        </authorList>
    </citation>
    <scope>NUCLEOTIDE SEQUENCE</scope>
    <source>
        <strain evidence="2">MG</strain>
    </source>
</reference>
<evidence type="ECO:0000313" key="2">
    <source>
        <dbReference type="EMBL" id="MCZ0860316.1"/>
    </source>
</evidence>
<evidence type="ECO:0000313" key="3">
    <source>
        <dbReference type="Proteomes" id="UP001141422"/>
    </source>
</evidence>
<dbReference type="RefSeq" id="WP_268924534.1">
    <property type="nucleotide sequence ID" value="NZ_JAPTGB010000006.1"/>
</dbReference>
<dbReference type="InterPro" id="IPR005149">
    <property type="entry name" value="Tscrpt_reg_PadR_N"/>
</dbReference>
<keyword evidence="3" id="KW-1185">Reference proteome</keyword>
<feature type="domain" description="Transcription regulator PadR N-terminal" evidence="1">
    <location>
        <begin position="16"/>
        <end position="87"/>
    </location>
</feature>
<dbReference type="InterPro" id="IPR052509">
    <property type="entry name" value="Metal_resp_DNA-bind_regulator"/>
</dbReference>
<dbReference type="Proteomes" id="UP001141422">
    <property type="component" value="Unassembled WGS sequence"/>
</dbReference>
<proteinExistence type="predicted"/>
<organism evidence="2 3">
    <name type="scientific">Methanocorpusculum petauri</name>
    <dbReference type="NCBI Taxonomy" id="3002863"/>
    <lineage>
        <taxon>Archaea</taxon>
        <taxon>Methanobacteriati</taxon>
        <taxon>Methanobacteriota</taxon>
        <taxon>Stenosarchaea group</taxon>
        <taxon>Methanomicrobia</taxon>
        <taxon>Methanomicrobiales</taxon>
        <taxon>Methanocorpusculaceae</taxon>
        <taxon>Methanocorpusculum</taxon>
    </lineage>
</organism>
<dbReference type="PANTHER" id="PTHR33169">
    <property type="entry name" value="PADR-FAMILY TRANSCRIPTIONAL REGULATOR"/>
    <property type="match status" value="1"/>
</dbReference>
<dbReference type="PANTHER" id="PTHR33169:SF14">
    <property type="entry name" value="TRANSCRIPTIONAL REGULATOR RV3488"/>
    <property type="match status" value="1"/>
</dbReference>
<evidence type="ECO:0000259" key="1">
    <source>
        <dbReference type="Pfam" id="PF03551"/>
    </source>
</evidence>
<dbReference type="EMBL" id="JAPTGB010000006">
    <property type="protein sequence ID" value="MCZ0860316.1"/>
    <property type="molecule type" value="Genomic_DNA"/>
</dbReference>
<dbReference type="Pfam" id="PF03551">
    <property type="entry name" value="PadR"/>
    <property type="match status" value="1"/>
</dbReference>
<dbReference type="Gene3D" id="1.10.10.10">
    <property type="entry name" value="Winged helix-like DNA-binding domain superfamily/Winged helix DNA-binding domain"/>
    <property type="match status" value="1"/>
</dbReference>
<dbReference type="SUPFAM" id="SSF46785">
    <property type="entry name" value="Winged helix' DNA-binding domain"/>
    <property type="match status" value="1"/>
</dbReference>
<dbReference type="InterPro" id="IPR036388">
    <property type="entry name" value="WH-like_DNA-bd_sf"/>
</dbReference>
<accession>A0ABT4IF02</accession>
<protein>
    <submittedName>
        <fullName evidence="2">PadR family transcriptional regulator</fullName>
    </submittedName>
</protein>
<name>A0ABT4IF02_9EURY</name>
<comment type="caution">
    <text evidence="2">The sequence shown here is derived from an EMBL/GenBank/DDBJ whole genome shotgun (WGS) entry which is preliminary data.</text>
</comment>
<sequence length="111" mass="12651">MFDRSQLMKGTLEGCILLIIGQETTYGYEIMEKLVQYGFTGIREGTIYPLLVRLEKKNLIRSEYRISPLGPSRKYYHLTDSGRETAEEFSAAWKDISHAVECILGRGGRNA</sequence>